<comment type="caution">
    <text evidence="1">The sequence shown here is derived from an EMBL/GenBank/DDBJ whole genome shotgun (WGS) entry which is preliminary data.</text>
</comment>
<dbReference type="OrthoDB" id="3546279at2759"/>
<proteinExistence type="predicted"/>
<accession>A0A367XX35</accession>
<dbReference type="AlphaFoldDB" id="A0A367XX35"/>
<name>A0A367XX35_9ASCO</name>
<dbReference type="EMBL" id="QLNQ01000028">
    <property type="protein sequence ID" value="RCK57800.1"/>
    <property type="molecule type" value="Genomic_DNA"/>
</dbReference>
<protein>
    <submittedName>
        <fullName evidence="1">Uncharacterized protein</fullName>
    </submittedName>
</protein>
<dbReference type="STRING" id="5486.A0A367XX35"/>
<sequence>MNPPSFKLCDYAVIVSLREELYDLVTNEVSSRTAEEHSVLQESIYSLIHCIYGCEFFEFPLKILYRYSSLNAISGFYYHESRNVWKDYMIWYAKRYEMAEIDRQLYYLAVQKNYKWEDHTKFQEFDPAVEYDKLRRLDGAQ</sequence>
<keyword evidence="2" id="KW-1185">Reference proteome</keyword>
<dbReference type="Proteomes" id="UP000253472">
    <property type="component" value="Unassembled WGS sequence"/>
</dbReference>
<evidence type="ECO:0000313" key="2">
    <source>
        <dbReference type="Proteomes" id="UP000253472"/>
    </source>
</evidence>
<reference evidence="1 2" key="1">
    <citation type="submission" date="2018-06" db="EMBL/GenBank/DDBJ databases">
        <title>Whole genome sequencing of Candida tropicalis (genome annotated by CSBL at Korea University).</title>
        <authorList>
            <person name="Ahn J."/>
        </authorList>
    </citation>
    <scope>NUCLEOTIDE SEQUENCE [LARGE SCALE GENOMIC DNA]</scope>
    <source>
        <strain evidence="1 2">ATCC 20962</strain>
    </source>
</reference>
<gene>
    <name evidence="1" type="ORF">Cantr_06860</name>
</gene>
<organism evidence="1 2">
    <name type="scientific">Candida viswanathii</name>
    <dbReference type="NCBI Taxonomy" id="5486"/>
    <lineage>
        <taxon>Eukaryota</taxon>
        <taxon>Fungi</taxon>
        <taxon>Dikarya</taxon>
        <taxon>Ascomycota</taxon>
        <taxon>Saccharomycotina</taxon>
        <taxon>Pichiomycetes</taxon>
        <taxon>Debaryomycetaceae</taxon>
        <taxon>Candida/Lodderomyces clade</taxon>
        <taxon>Candida</taxon>
    </lineage>
</organism>
<evidence type="ECO:0000313" key="1">
    <source>
        <dbReference type="EMBL" id="RCK57800.1"/>
    </source>
</evidence>